<accession>A0AAN9ISF3</accession>
<gene>
    <name evidence="2" type="ORF">RJT34_20036</name>
</gene>
<feature type="compositionally biased region" description="Pro residues" evidence="1">
    <location>
        <begin position="43"/>
        <end position="64"/>
    </location>
</feature>
<reference evidence="2 3" key="1">
    <citation type="submission" date="2024-01" db="EMBL/GenBank/DDBJ databases">
        <title>The genomes of 5 underutilized Papilionoideae crops provide insights into root nodulation and disease resistance.</title>
        <authorList>
            <person name="Yuan L."/>
        </authorList>
    </citation>
    <scope>NUCLEOTIDE SEQUENCE [LARGE SCALE GENOMIC DNA]</scope>
    <source>
        <strain evidence="2">LY-2023</strain>
        <tissue evidence="2">Leaf</tissue>
    </source>
</reference>
<sequence length="107" mass="11616">MGAISNFLTIGFYVFKGDKFKQSKHPMVTTHHRQNRDHHQPPPHEPPTASPTPNNPTTLPPIKPSPSTAITPKPKTQPSNSNPTTATGGFIPQPLKRSMSTDVGDLS</sequence>
<evidence type="ECO:0000256" key="1">
    <source>
        <dbReference type="SAM" id="MobiDB-lite"/>
    </source>
</evidence>
<evidence type="ECO:0000313" key="3">
    <source>
        <dbReference type="Proteomes" id="UP001359559"/>
    </source>
</evidence>
<comment type="caution">
    <text evidence="2">The sequence shown here is derived from an EMBL/GenBank/DDBJ whole genome shotgun (WGS) entry which is preliminary data.</text>
</comment>
<protein>
    <submittedName>
        <fullName evidence="2">Uncharacterized protein</fullName>
    </submittedName>
</protein>
<organism evidence="2 3">
    <name type="scientific">Clitoria ternatea</name>
    <name type="common">Butterfly pea</name>
    <dbReference type="NCBI Taxonomy" id="43366"/>
    <lineage>
        <taxon>Eukaryota</taxon>
        <taxon>Viridiplantae</taxon>
        <taxon>Streptophyta</taxon>
        <taxon>Embryophyta</taxon>
        <taxon>Tracheophyta</taxon>
        <taxon>Spermatophyta</taxon>
        <taxon>Magnoliopsida</taxon>
        <taxon>eudicotyledons</taxon>
        <taxon>Gunneridae</taxon>
        <taxon>Pentapetalae</taxon>
        <taxon>rosids</taxon>
        <taxon>fabids</taxon>
        <taxon>Fabales</taxon>
        <taxon>Fabaceae</taxon>
        <taxon>Papilionoideae</taxon>
        <taxon>50 kb inversion clade</taxon>
        <taxon>NPAAA clade</taxon>
        <taxon>indigoferoid/millettioid clade</taxon>
        <taxon>Phaseoleae</taxon>
        <taxon>Clitoria</taxon>
    </lineage>
</organism>
<dbReference type="AlphaFoldDB" id="A0AAN9ISF3"/>
<evidence type="ECO:0000313" key="2">
    <source>
        <dbReference type="EMBL" id="KAK7285271.1"/>
    </source>
</evidence>
<dbReference type="Proteomes" id="UP001359559">
    <property type="component" value="Unassembled WGS sequence"/>
</dbReference>
<feature type="compositionally biased region" description="Polar residues" evidence="1">
    <location>
        <begin position="65"/>
        <end position="87"/>
    </location>
</feature>
<proteinExistence type="predicted"/>
<name>A0AAN9ISF3_CLITE</name>
<feature type="region of interest" description="Disordered" evidence="1">
    <location>
        <begin position="24"/>
        <end position="107"/>
    </location>
</feature>
<dbReference type="EMBL" id="JAYKXN010000005">
    <property type="protein sequence ID" value="KAK7285271.1"/>
    <property type="molecule type" value="Genomic_DNA"/>
</dbReference>
<keyword evidence="3" id="KW-1185">Reference proteome</keyword>